<feature type="region of interest" description="Disordered" evidence="1">
    <location>
        <begin position="24"/>
        <end position="66"/>
    </location>
</feature>
<name>A0A1I2CDL6_9GAMM</name>
<dbReference type="AlphaFoldDB" id="A0A1I2CDL6"/>
<evidence type="ECO:0000313" key="4">
    <source>
        <dbReference type="Proteomes" id="UP000199477"/>
    </source>
</evidence>
<keyword evidence="4" id="KW-1185">Reference proteome</keyword>
<feature type="compositionally biased region" description="Low complexity" evidence="1">
    <location>
        <begin position="28"/>
        <end position="61"/>
    </location>
</feature>
<accession>A0A1I2CDL6</accession>
<keyword evidence="2" id="KW-0732">Signal</keyword>
<dbReference type="PROSITE" id="PS51257">
    <property type="entry name" value="PROKAR_LIPOPROTEIN"/>
    <property type="match status" value="1"/>
</dbReference>
<dbReference type="Proteomes" id="UP000199477">
    <property type="component" value="Unassembled WGS sequence"/>
</dbReference>
<dbReference type="RefSeq" id="WP_026636215.1">
    <property type="nucleotide sequence ID" value="NZ_FONH01000003.1"/>
</dbReference>
<dbReference type="EMBL" id="FONH01000003">
    <property type="protein sequence ID" value="SFE66386.1"/>
    <property type="molecule type" value="Genomic_DNA"/>
</dbReference>
<proteinExistence type="predicted"/>
<feature type="chain" id="PRO_5011606459" evidence="2">
    <location>
        <begin position="21"/>
        <end position="153"/>
    </location>
</feature>
<gene>
    <name evidence="3" type="ORF">SAMN02799615_01467</name>
</gene>
<evidence type="ECO:0000313" key="3">
    <source>
        <dbReference type="EMBL" id="SFE66386.1"/>
    </source>
</evidence>
<protein>
    <submittedName>
        <fullName evidence="3">Uncharacterized protein</fullName>
    </submittedName>
</protein>
<organism evidence="3 4">
    <name type="scientific">Dyella marensis</name>
    <dbReference type="NCBI Taxonomy" id="500610"/>
    <lineage>
        <taxon>Bacteria</taxon>
        <taxon>Pseudomonadati</taxon>
        <taxon>Pseudomonadota</taxon>
        <taxon>Gammaproteobacteria</taxon>
        <taxon>Lysobacterales</taxon>
        <taxon>Rhodanobacteraceae</taxon>
        <taxon>Dyella</taxon>
    </lineage>
</organism>
<evidence type="ECO:0000256" key="1">
    <source>
        <dbReference type="SAM" id="MobiDB-lite"/>
    </source>
</evidence>
<evidence type="ECO:0000256" key="2">
    <source>
        <dbReference type="SAM" id="SignalP"/>
    </source>
</evidence>
<reference evidence="4" key="1">
    <citation type="submission" date="2016-10" db="EMBL/GenBank/DDBJ databases">
        <authorList>
            <person name="Varghese N."/>
            <person name="Submissions S."/>
        </authorList>
    </citation>
    <scope>NUCLEOTIDE SEQUENCE [LARGE SCALE GENOMIC DNA]</scope>
    <source>
        <strain evidence="4">UNC178MFTsu3.1</strain>
    </source>
</reference>
<sequence>MTRLPSRLALLVFAGGLVLAGCNDKTTRPSSSTTATTSSSTSRTAPATPPRTATTKPKAAAGEALPDQTGIPACDNFLNSYIACHQVAGIYAPDQIEGHYEEMRTGLLRDSLNPDIRPQLGNRCTSLANSLHQALHGKSCASQPVAPASGGSH</sequence>
<feature type="signal peptide" evidence="2">
    <location>
        <begin position="1"/>
        <end position="20"/>
    </location>
</feature>